<evidence type="ECO:0000256" key="3">
    <source>
        <dbReference type="ARBA" id="ARBA00011887"/>
    </source>
</evidence>
<dbReference type="SUPFAM" id="SSF48695">
    <property type="entry name" value="Multiheme cytochromes"/>
    <property type="match status" value="1"/>
</dbReference>
<dbReference type="GO" id="GO:0042279">
    <property type="term" value="F:nitrite reductase (cytochrome, ammonia-forming) activity"/>
    <property type="evidence" value="ECO:0007669"/>
    <property type="project" value="UniProtKB-EC"/>
</dbReference>
<evidence type="ECO:0000256" key="9">
    <source>
        <dbReference type="ARBA" id="ARBA00023004"/>
    </source>
</evidence>
<reference evidence="12" key="1">
    <citation type="submission" date="2015-03" db="EMBL/GenBank/DDBJ databases">
        <authorList>
            <person name="Nijsse Bart"/>
        </authorList>
    </citation>
    <scope>NUCLEOTIDE SEQUENCE [LARGE SCALE GENOMIC DNA]</scope>
</reference>
<protein>
    <recommendedName>
        <fullName evidence="3">nitrite reductase (cytochrome; ammonia-forming)</fullName>
        <ecNumber evidence="3">1.7.2.2</ecNumber>
    </recommendedName>
</protein>
<evidence type="ECO:0000256" key="1">
    <source>
        <dbReference type="ARBA" id="ARBA00004196"/>
    </source>
</evidence>
<dbReference type="PANTHER" id="PTHR30633">
    <property type="entry name" value="CYTOCHROME C-552 RESPIRATORY NITRITE REDUCTASE"/>
    <property type="match status" value="1"/>
</dbReference>
<keyword evidence="12" id="KW-1185">Reference proteome</keyword>
<evidence type="ECO:0000256" key="4">
    <source>
        <dbReference type="ARBA" id="ARBA00022617"/>
    </source>
</evidence>
<organism evidence="11 12">
    <name type="scientific">Sporomusa ovata</name>
    <dbReference type="NCBI Taxonomy" id="2378"/>
    <lineage>
        <taxon>Bacteria</taxon>
        <taxon>Bacillati</taxon>
        <taxon>Bacillota</taxon>
        <taxon>Negativicutes</taxon>
        <taxon>Selenomonadales</taxon>
        <taxon>Sporomusaceae</taxon>
        <taxon>Sporomusa</taxon>
    </lineage>
</organism>
<keyword evidence="9" id="KW-0408">Iron</keyword>
<keyword evidence="5" id="KW-0479">Metal-binding</keyword>
<dbReference type="PANTHER" id="PTHR30633:SF0">
    <property type="entry name" value="CYTOCHROME C-552"/>
    <property type="match status" value="1"/>
</dbReference>
<dbReference type="InterPro" id="IPR036280">
    <property type="entry name" value="Multihaem_cyt_sf"/>
</dbReference>
<dbReference type="GO" id="GO:0030288">
    <property type="term" value="C:outer membrane-bounded periplasmic space"/>
    <property type="evidence" value="ECO:0007669"/>
    <property type="project" value="TreeGrafter"/>
</dbReference>
<dbReference type="Pfam" id="PF02335">
    <property type="entry name" value="Cytochrom_C552"/>
    <property type="match status" value="1"/>
</dbReference>
<evidence type="ECO:0000256" key="10">
    <source>
        <dbReference type="ARBA" id="ARBA00049131"/>
    </source>
</evidence>
<evidence type="ECO:0000256" key="5">
    <source>
        <dbReference type="ARBA" id="ARBA00022723"/>
    </source>
</evidence>
<keyword evidence="4" id="KW-0349">Heme</keyword>
<dbReference type="GO" id="GO:0019645">
    <property type="term" value="P:anaerobic electron transport chain"/>
    <property type="evidence" value="ECO:0007669"/>
    <property type="project" value="TreeGrafter"/>
</dbReference>
<proteinExistence type="inferred from homology"/>
<keyword evidence="8 11" id="KW-0560">Oxidoreductase</keyword>
<dbReference type="AlphaFoldDB" id="A0A0U1KXE4"/>
<comment type="catalytic activity">
    <reaction evidence="10">
        <text>6 Fe(III)-[cytochrome c] + NH4(+) + 2 H2O = 6 Fe(II)-[cytochrome c] + nitrite + 8 H(+)</text>
        <dbReference type="Rhea" id="RHEA:13089"/>
        <dbReference type="Rhea" id="RHEA-COMP:10350"/>
        <dbReference type="Rhea" id="RHEA-COMP:14399"/>
        <dbReference type="ChEBI" id="CHEBI:15377"/>
        <dbReference type="ChEBI" id="CHEBI:15378"/>
        <dbReference type="ChEBI" id="CHEBI:16301"/>
        <dbReference type="ChEBI" id="CHEBI:28938"/>
        <dbReference type="ChEBI" id="CHEBI:29033"/>
        <dbReference type="ChEBI" id="CHEBI:29034"/>
        <dbReference type="EC" id="1.7.2.2"/>
    </reaction>
</comment>
<dbReference type="EMBL" id="CTRP01000005">
    <property type="protein sequence ID" value="CQR71789.1"/>
    <property type="molecule type" value="Genomic_DNA"/>
</dbReference>
<dbReference type="GO" id="GO:0020037">
    <property type="term" value="F:heme binding"/>
    <property type="evidence" value="ECO:0007669"/>
    <property type="project" value="TreeGrafter"/>
</dbReference>
<keyword evidence="7" id="KW-0106">Calcium</keyword>
<dbReference type="CDD" id="cd00548">
    <property type="entry name" value="NrfA-like"/>
    <property type="match status" value="1"/>
</dbReference>
<evidence type="ECO:0000256" key="7">
    <source>
        <dbReference type="ARBA" id="ARBA00022837"/>
    </source>
</evidence>
<evidence type="ECO:0000313" key="11">
    <source>
        <dbReference type="EMBL" id="CQR71789.1"/>
    </source>
</evidence>
<dbReference type="Gene3D" id="1.20.140.10">
    <property type="entry name" value="Butyryl-CoA Dehydrogenase, subunit A, domain 3"/>
    <property type="match status" value="1"/>
</dbReference>
<evidence type="ECO:0000256" key="2">
    <source>
        <dbReference type="ARBA" id="ARBA00009288"/>
    </source>
</evidence>
<dbReference type="InterPro" id="IPR003321">
    <property type="entry name" value="Cyt_c552"/>
</dbReference>
<evidence type="ECO:0000256" key="8">
    <source>
        <dbReference type="ARBA" id="ARBA00023002"/>
    </source>
</evidence>
<name>A0A0U1KXE4_9FIRM</name>
<dbReference type="GO" id="GO:0046872">
    <property type="term" value="F:metal ion binding"/>
    <property type="evidence" value="ECO:0007669"/>
    <property type="project" value="UniProtKB-KW"/>
</dbReference>
<dbReference type="EC" id="1.7.2.2" evidence="3"/>
<keyword evidence="6" id="KW-0732">Signal</keyword>
<comment type="subcellular location">
    <subcellularLocation>
        <location evidence="1">Cell envelope</location>
    </subcellularLocation>
</comment>
<dbReference type="Gene3D" id="1.10.1130.10">
    <property type="entry name" value="Flavocytochrome C3, Chain A"/>
    <property type="match status" value="1"/>
</dbReference>
<dbReference type="RefSeq" id="WP_021168865.1">
    <property type="nucleotide sequence ID" value="NZ_CTRP01000005.1"/>
</dbReference>
<comment type="similarity">
    <text evidence="2">Belongs to the cytochrome c-552 family.</text>
</comment>
<evidence type="ECO:0000256" key="6">
    <source>
        <dbReference type="ARBA" id="ARBA00022729"/>
    </source>
</evidence>
<accession>A0A0U1KXE4</accession>
<gene>
    <name evidence="11" type="ORF">SpAn4DRAFT_3655</name>
</gene>
<sequence>MNKSQKSMIALLGVLLVFFGFVIIRIGFAKPASTVKIAKIPAGEYDPAVWGKFYPLEYESYKKNATMALSPTGYGGSMKVQKSEQMPEINTNFKGMPFSVDYTEDRGHVYAMEDIKETKRIGPKSPGACITCKTPYLEKFYQESGWGYTKIPLTQLMDQVPSHGSISCANCHDPETMDLRVINPAFIEAMDRKGVDVSKASRQDMRSYVCGQCHAEYFFEPNTVRVVFPWDKGMKAGDMYAYYAEKPGGFVQDWQHPDSKTAMLKTQHPDFETWSTGTHGKAGVACADCHMPYMRQDGQKYSSHLMTSPLTNLDAACGTCHTQGSAWLMDQVKTTQDYTFEVLHTAGQNVAHAHEAIKKASEVPAVNQIELANARELVRKAQWYWDFVAAENSMGFHNPDQSLNTAAQASEFARQAIESANRAAGINLF</sequence>
<dbReference type="PIRSF" id="PIRSF000243">
    <property type="entry name" value="Cyt_c552"/>
    <property type="match status" value="1"/>
</dbReference>
<evidence type="ECO:0000313" key="12">
    <source>
        <dbReference type="Proteomes" id="UP000049855"/>
    </source>
</evidence>
<dbReference type="Proteomes" id="UP000049855">
    <property type="component" value="Unassembled WGS sequence"/>
</dbReference>